<reference evidence="2 3" key="1">
    <citation type="submission" date="2024-02" db="EMBL/GenBank/DDBJ databases">
        <title>High-quality chromosome-scale genome assembly of Pensacola bahiagrass (Paspalum notatum Flugge var. saurae).</title>
        <authorList>
            <person name="Vega J.M."/>
            <person name="Podio M."/>
            <person name="Orjuela J."/>
            <person name="Siena L.A."/>
            <person name="Pessino S.C."/>
            <person name="Combes M.C."/>
            <person name="Mariac C."/>
            <person name="Albertini E."/>
            <person name="Pupilli F."/>
            <person name="Ortiz J.P.A."/>
            <person name="Leblanc O."/>
        </authorList>
    </citation>
    <scope>NUCLEOTIDE SEQUENCE [LARGE SCALE GENOMIC DNA]</scope>
    <source>
        <strain evidence="2">R1</strain>
        <tissue evidence="2">Leaf</tissue>
    </source>
</reference>
<gene>
    <name evidence="2" type="ORF">U9M48_021811</name>
</gene>
<sequence length="174" mass="18376">MDKAGHRQLIGGGGGKKMGPAVAPPAGGLQKQNSWSPDIERDESWERRRRGIRGGGSALRRVRSVTDDDLAELRGCIDLGFGFEPPAARCAACGGAGRRDRLLETFPALDLYYAVHAAEGGVACSCGAASEVSSEESPVGSPMSIVSPGDPPETVKMRLKQWAQVVAMSMLNRP</sequence>
<dbReference type="Pfam" id="PF07939">
    <property type="entry name" value="DUF1685"/>
    <property type="match status" value="1"/>
</dbReference>
<dbReference type="Proteomes" id="UP001341281">
    <property type="component" value="Chromosome 05"/>
</dbReference>
<evidence type="ECO:0000256" key="1">
    <source>
        <dbReference type="SAM" id="MobiDB-lite"/>
    </source>
</evidence>
<evidence type="ECO:0000313" key="2">
    <source>
        <dbReference type="EMBL" id="WVZ73512.1"/>
    </source>
</evidence>
<accession>A0AAQ3WTC1</accession>
<keyword evidence="3" id="KW-1185">Reference proteome</keyword>
<name>A0AAQ3WTC1_PASNO</name>
<organism evidence="2 3">
    <name type="scientific">Paspalum notatum var. saurae</name>
    <dbReference type="NCBI Taxonomy" id="547442"/>
    <lineage>
        <taxon>Eukaryota</taxon>
        <taxon>Viridiplantae</taxon>
        <taxon>Streptophyta</taxon>
        <taxon>Embryophyta</taxon>
        <taxon>Tracheophyta</taxon>
        <taxon>Spermatophyta</taxon>
        <taxon>Magnoliopsida</taxon>
        <taxon>Liliopsida</taxon>
        <taxon>Poales</taxon>
        <taxon>Poaceae</taxon>
        <taxon>PACMAD clade</taxon>
        <taxon>Panicoideae</taxon>
        <taxon>Andropogonodae</taxon>
        <taxon>Paspaleae</taxon>
        <taxon>Paspalinae</taxon>
        <taxon>Paspalum</taxon>
    </lineage>
</organism>
<evidence type="ECO:0000313" key="3">
    <source>
        <dbReference type="Proteomes" id="UP001341281"/>
    </source>
</evidence>
<dbReference type="InterPro" id="IPR012881">
    <property type="entry name" value="DUF1685"/>
</dbReference>
<feature type="region of interest" description="Disordered" evidence="1">
    <location>
        <begin position="1"/>
        <end position="48"/>
    </location>
</feature>
<proteinExistence type="predicted"/>
<dbReference type="EMBL" id="CP144749">
    <property type="protein sequence ID" value="WVZ73512.1"/>
    <property type="molecule type" value="Genomic_DNA"/>
</dbReference>
<dbReference type="AlphaFoldDB" id="A0AAQ3WTC1"/>
<protein>
    <submittedName>
        <fullName evidence="2">Uncharacterized protein</fullName>
    </submittedName>
</protein>
<feature type="compositionally biased region" description="Low complexity" evidence="1">
    <location>
        <begin position="18"/>
        <end position="28"/>
    </location>
</feature>
<dbReference type="PANTHER" id="PTHR31865">
    <property type="entry name" value="OSJNBA0071G03.3 PROTEIN"/>
    <property type="match status" value="1"/>
</dbReference>
<dbReference type="PANTHER" id="PTHR31865:SF1">
    <property type="entry name" value="INSERTASE, PUTATIVE (DUF1685)-RELATED"/>
    <property type="match status" value="1"/>
</dbReference>